<dbReference type="EMBL" id="JBBKZV010000002">
    <property type="protein sequence ID" value="MEJ8821566.1"/>
    <property type="molecule type" value="Genomic_DNA"/>
</dbReference>
<evidence type="ECO:0000313" key="2">
    <source>
        <dbReference type="Proteomes" id="UP001363010"/>
    </source>
</evidence>
<keyword evidence="2" id="KW-1185">Reference proteome</keyword>
<protein>
    <submittedName>
        <fullName evidence="1">Uncharacterized protein</fullName>
    </submittedName>
</protein>
<organism evidence="1 2">
    <name type="scientific">Variovorax humicola</name>
    <dbReference type="NCBI Taxonomy" id="1769758"/>
    <lineage>
        <taxon>Bacteria</taxon>
        <taxon>Pseudomonadati</taxon>
        <taxon>Pseudomonadota</taxon>
        <taxon>Betaproteobacteria</taxon>
        <taxon>Burkholderiales</taxon>
        <taxon>Comamonadaceae</taxon>
        <taxon>Variovorax</taxon>
    </lineage>
</organism>
<evidence type="ECO:0000313" key="1">
    <source>
        <dbReference type="EMBL" id="MEJ8821566.1"/>
    </source>
</evidence>
<reference evidence="1 2" key="1">
    <citation type="submission" date="2024-03" db="EMBL/GenBank/DDBJ databases">
        <title>Novel species of the genus Variovorax.</title>
        <authorList>
            <person name="Liu Q."/>
            <person name="Xin Y.-H."/>
        </authorList>
    </citation>
    <scope>NUCLEOTIDE SEQUENCE [LARGE SCALE GENOMIC DNA]</scope>
    <source>
        <strain evidence="1 2">KACC 18501</strain>
    </source>
</reference>
<gene>
    <name evidence="1" type="ORF">WKW80_05890</name>
</gene>
<dbReference type="RefSeq" id="WP_340362608.1">
    <property type="nucleotide sequence ID" value="NZ_JBBKZV010000002.1"/>
</dbReference>
<proteinExistence type="predicted"/>
<name>A0ABU8VUS5_9BURK</name>
<sequence>MLAKQDFAGDIAEAVYEKDAVAQQAVCDQVREWNRKNPHSPLTIDMAAVRRRVMAMLADKATRIAKAAPKAIRAEVREQLTEGAAN</sequence>
<comment type="caution">
    <text evidence="1">The sequence shown here is derived from an EMBL/GenBank/DDBJ whole genome shotgun (WGS) entry which is preliminary data.</text>
</comment>
<accession>A0ABU8VUS5</accession>
<dbReference type="Proteomes" id="UP001363010">
    <property type="component" value="Unassembled WGS sequence"/>
</dbReference>